<evidence type="ECO:0000313" key="1">
    <source>
        <dbReference type="EMBL" id="WOQ68506.1"/>
    </source>
</evidence>
<protein>
    <submittedName>
        <fullName evidence="1">CMD domain protein</fullName>
    </submittedName>
</protein>
<organism evidence="1 2">
    <name type="scientific">Microbacterium limosum</name>
    <dbReference type="NCBI Taxonomy" id="3079935"/>
    <lineage>
        <taxon>Bacteria</taxon>
        <taxon>Bacillati</taxon>
        <taxon>Actinomycetota</taxon>
        <taxon>Actinomycetes</taxon>
        <taxon>Micrococcales</taxon>
        <taxon>Microbacteriaceae</taxon>
        <taxon>Microbacterium</taxon>
    </lineage>
</organism>
<evidence type="ECO:0000313" key="2">
    <source>
        <dbReference type="Proteomes" id="UP001329313"/>
    </source>
</evidence>
<proteinExistence type="predicted"/>
<dbReference type="EMBL" id="CP137080">
    <property type="protein sequence ID" value="WOQ68506.1"/>
    <property type="molecule type" value="Genomic_DNA"/>
</dbReference>
<dbReference type="Gene3D" id="1.20.1290.10">
    <property type="entry name" value="AhpD-like"/>
    <property type="match status" value="1"/>
</dbReference>
<gene>
    <name evidence="1" type="ORF">RYJ27_07100</name>
</gene>
<dbReference type="InterPro" id="IPR029032">
    <property type="entry name" value="AhpD-like"/>
</dbReference>
<dbReference type="NCBIfam" id="TIGR04029">
    <property type="entry name" value="CMD_Avi_7170"/>
    <property type="match status" value="1"/>
</dbReference>
<dbReference type="AlphaFoldDB" id="A0AAU0MF71"/>
<sequence>MSETVDVIDTLAGISPGDRWDALRRRRPESRSHAQGAYEALFVSVDAAEMSPAERFAVAVFVAQLHGDDEAVRFYGGGLDATPEGARLAGIVRTEARQASHPGPYGAFLHDNAPESVPGPTYSVGSVEAAYALGDRLGAALEHAHMLVLHPRDASRAHLQQLLDAGWSTTGVVTLSQLVSFLAFQLRVAAGLRAMRAAGSASTEGDRR</sequence>
<dbReference type="KEGG" id="mliy:RYJ27_07100"/>
<name>A0AAU0MF71_9MICO</name>
<dbReference type="RefSeq" id="WP_330169673.1">
    <property type="nucleotide sequence ID" value="NZ_CP137080.1"/>
</dbReference>
<accession>A0AAU0MF71</accession>
<keyword evidence="2" id="KW-1185">Reference proteome</keyword>
<dbReference type="InterPro" id="IPR023982">
    <property type="entry name" value="CHP04029_CMD-like"/>
</dbReference>
<reference evidence="1 2" key="1">
    <citation type="submission" date="2023-10" db="EMBL/GenBank/DDBJ databases">
        <title>Y20.</title>
        <authorList>
            <person name="Zhang G."/>
            <person name="Ding Y."/>
        </authorList>
    </citation>
    <scope>NUCLEOTIDE SEQUENCE [LARGE SCALE GENOMIC DNA]</scope>
    <source>
        <strain evidence="1 2">Y20</strain>
    </source>
</reference>
<dbReference type="Proteomes" id="UP001329313">
    <property type="component" value="Chromosome"/>
</dbReference>
<dbReference type="SUPFAM" id="SSF69118">
    <property type="entry name" value="AhpD-like"/>
    <property type="match status" value="1"/>
</dbReference>